<evidence type="ECO:0000313" key="2">
    <source>
        <dbReference type="EMBL" id="CBX95575.1"/>
    </source>
</evidence>
<name>E4ZVE9_LEPMJ</name>
<organism evidence="3">
    <name type="scientific">Leptosphaeria maculans (strain JN3 / isolate v23.1.3 / race Av1-4-5-6-7-8)</name>
    <name type="common">Blackleg fungus</name>
    <name type="synonym">Phoma lingam</name>
    <dbReference type="NCBI Taxonomy" id="985895"/>
    <lineage>
        <taxon>Eukaryota</taxon>
        <taxon>Fungi</taxon>
        <taxon>Dikarya</taxon>
        <taxon>Ascomycota</taxon>
        <taxon>Pezizomycotina</taxon>
        <taxon>Dothideomycetes</taxon>
        <taxon>Pleosporomycetidae</taxon>
        <taxon>Pleosporales</taxon>
        <taxon>Pleosporineae</taxon>
        <taxon>Leptosphaeriaceae</taxon>
        <taxon>Plenodomus</taxon>
        <taxon>Plenodomus lingam/Leptosphaeria maculans species complex</taxon>
    </lineage>
</organism>
<dbReference type="VEuPathDB" id="FungiDB:LEMA_uP027270.1"/>
<dbReference type="AlphaFoldDB" id="E4ZVE9"/>
<feature type="region of interest" description="Disordered" evidence="1">
    <location>
        <begin position="1"/>
        <end position="76"/>
    </location>
</feature>
<evidence type="ECO:0000313" key="3">
    <source>
        <dbReference type="Proteomes" id="UP000002668"/>
    </source>
</evidence>
<dbReference type="InParanoid" id="E4ZVE9"/>
<accession>E4ZVE9</accession>
<protein>
    <submittedName>
        <fullName evidence="2">Predicted protein</fullName>
    </submittedName>
</protein>
<evidence type="ECO:0000256" key="1">
    <source>
        <dbReference type="SAM" id="MobiDB-lite"/>
    </source>
</evidence>
<dbReference type="EMBL" id="FP929127">
    <property type="protein sequence ID" value="CBX95575.1"/>
    <property type="molecule type" value="Genomic_DNA"/>
</dbReference>
<dbReference type="HOGENOM" id="CLU_2654946_0_0_1"/>
<sequence>MSASNYKHSKKPYPSFIFLFQTQGPRSRGRRSETSISTSERKSKEIRRKREKATERGGKERKRHYTQAHTPDLKKT</sequence>
<proteinExistence type="predicted"/>
<keyword evidence="3" id="KW-1185">Reference proteome</keyword>
<gene>
    <name evidence="2" type="ORF">LEMA_uP027270.1</name>
</gene>
<reference evidence="3" key="1">
    <citation type="journal article" date="2011" name="Nat. Commun.">
        <title>Effector diversification within compartments of the Leptosphaeria maculans genome affected by Repeat-Induced Point mutations.</title>
        <authorList>
            <person name="Rouxel T."/>
            <person name="Grandaubert J."/>
            <person name="Hane J.K."/>
            <person name="Hoede C."/>
            <person name="van de Wouw A.P."/>
            <person name="Couloux A."/>
            <person name="Dominguez V."/>
            <person name="Anthouard V."/>
            <person name="Bally P."/>
            <person name="Bourras S."/>
            <person name="Cozijnsen A.J."/>
            <person name="Ciuffetti L.M."/>
            <person name="Degrave A."/>
            <person name="Dilmaghani A."/>
            <person name="Duret L."/>
            <person name="Fudal I."/>
            <person name="Goodwin S.B."/>
            <person name="Gout L."/>
            <person name="Glaser N."/>
            <person name="Linglin J."/>
            <person name="Kema G.H.J."/>
            <person name="Lapalu N."/>
            <person name="Lawrence C.B."/>
            <person name="May K."/>
            <person name="Meyer M."/>
            <person name="Ollivier B."/>
            <person name="Poulain J."/>
            <person name="Schoch C.L."/>
            <person name="Simon A."/>
            <person name="Spatafora J.W."/>
            <person name="Stachowiak A."/>
            <person name="Turgeon B.G."/>
            <person name="Tyler B.M."/>
            <person name="Vincent D."/>
            <person name="Weissenbach J."/>
            <person name="Amselem J."/>
            <person name="Quesneville H."/>
            <person name="Oliver R.P."/>
            <person name="Wincker P."/>
            <person name="Balesdent M.-H."/>
            <person name="Howlett B.J."/>
        </authorList>
    </citation>
    <scope>NUCLEOTIDE SEQUENCE [LARGE SCALE GENOMIC DNA]</scope>
    <source>
        <strain evidence="3">JN3 / isolate v23.1.3 / race Av1-4-5-6-7-8</strain>
    </source>
</reference>
<dbReference type="Proteomes" id="UP000002668">
    <property type="component" value="Genome"/>
</dbReference>